<name>A0ABV7LB14_9HYPH</name>
<proteinExistence type="predicted"/>
<dbReference type="InterPro" id="IPR019660">
    <property type="entry name" value="Put_sensory_transdc_reg_YbjN"/>
</dbReference>
<protein>
    <submittedName>
        <fullName evidence="1">YbjN domain-containing protein</fullName>
    </submittedName>
</protein>
<accession>A0ABV7LB14</accession>
<evidence type="ECO:0000313" key="1">
    <source>
        <dbReference type="EMBL" id="MFC3264969.1"/>
    </source>
</evidence>
<dbReference type="EMBL" id="JBHRUV010000006">
    <property type="protein sequence ID" value="MFC3264969.1"/>
    <property type="molecule type" value="Genomic_DNA"/>
</dbReference>
<gene>
    <name evidence="1" type="ORF">ACFOEX_01165</name>
</gene>
<dbReference type="CDD" id="cd17033">
    <property type="entry name" value="DR1245-like"/>
    <property type="match status" value="1"/>
</dbReference>
<dbReference type="Proteomes" id="UP001595536">
    <property type="component" value="Unassembled WGS sequence"/>
</dbReference>
<keyword evidence="2" id="KW-1185">Reference proteome</keyword>
<reference evidence="2" key="1">
    <citation type="journal article" date="2019" name="Int. J. Syst. Evol. Microbiol.">
        <title>The Global Catalogue of Microorganisms (GCM) 10K type strain sequencing project: providing services to taxonomists for standard genome sequencing and annotation.</title>
        <authorList>
            <consortium name="The Broad Institute Genomics Platform"/>
            <consortium name="The Broad Institute Genome Sequencing Center for Infectious Disease"/>
            <person name="Wu L."/>
            <person name="Ma J."/>
        </authorList>
    </citation>
    <scope>NUCLEOTIDE SEQUENCE [LARGE SCALE GENOMIC DNA]</scope>
    <source>
        <strain evidence="2">CCM 7941</strain>
    </source>
</reference>
<comment type="caution">
    <text evidence="1">The sequence shown here is derived from an EMBL/GenBank/DDBJ whole genome shotgun (WGS) entry which is preliminary data.</text>
</comment>
<dbReference type="RefSeq" id="WP_376832510.1">
    <property type="nucleotide sequence ID" value="NZ_JBHLWR010000006.1"/>
</dbReference>
<sequence>MNVTDLAVASRSEHPLDVLERLVASQNWAFDREDEDELCVTVGGSWAEYHIAFTWVEEVESLHVACGFDLRAPPRRRAEVMNLISLVNEQLWLGHFDFWSSENVVMYRHGLLLAGGAEPTASQCEALLRAALEACERYYQAFQFVLWAGKPAREALDAVLFETRGEA</sequence>
<evidence type="ECO:0000313" key="2">
    <source>
        <dbReference type="Proteomes" id="UP001595536"/>
    </source>
</evidence>
<organism evidence="1 2">
    <name type="scientific">Camelimonas abortus</name>
    <dbReference type="NCBI Taxonomy" id="1017184"/>
    <lineage>
        <taxon>Bacteria</taxon>
        <taxon>Pseudomonadati</taxon>
        <taxon>Pseudomonadota</taxon>
        <taxon>Alphaproteobacteria</taxon>
        <taxon>Hyphomicrobiales</taxon>
        <taxon>Chelatococcaceae</taxon>
        <taxon>Camelimonas</taxon>
    </lineage>
</organism>
<dbReference type="Pfam" id="PF10722">
    <property type="entry name" value="YbjN"/>
    <property type="match status" value="1"/>
</dbReference>